<feature type="region of interest" description="Disordered" evidence="1">
    <location>
        <begin position="305"/>
        <end position="378"/>
    </location>
</feature>
<sequence length="681" mass="73028">MLPKRADRTILAAPLVAAGLVAPLLLILLSVKILTKNAMLLGGIWRRTQQYLQQCYEALASGQSLPRPPPTGPSPSDILLTMEQQLRSGITPTLPTSADDRAGLLASSLVPNDSSGSSSNSATLTAHSSSSSGPLPPTPAPITSLDSSSSSVSSFVVPITPSLTKKRGRISGRGIVLPGSIGRGRGGAAAPELSFVVVKEWAFSEKKKRGVEVVEKPPFFSELWMMMAAFGDPRGNVTCKCSGHGEKACPCIEGVAAMEKLVKAVGIRMVHVCREWSAPSRIRVKHIWMAMPGEMREYMAWKEAHSKRGTKSEVERGADLRLSDVDDDDDDDDDDEDDDDDDDGDVAHKGGMRVGGNGNGDAPARNKGKGASSIEPTGEIASGGAGAAAIAAPVPLVGGASSGKGAAASGGANADADKAMAGVTHSEATPWQKQQILPKNKHRKQQHEEDKRSDGDGGGEAREWAAEEEEVASRIENRKRFADERTVGMEEEDYVKTFFEFRKAFFLKGRCRTNPHGDKKKHPPGSRPFLASYLELQDSQEAKDKKLLEALAFMMYDYVGRVIEGAIRKRTGGRLVCDDSDAMLSAEEITAAGAALPPLSGREQRENVRAFRAANPEGIAYNRPLSRFTIGLEHRGDPLRWPRNTIEGGRMLVGGGEVVDTNDKSLAEEATALFESDFADF</sequence>
<dbReference type="EMBL" id="FN649760">
    <property type="protein sequence ID" value="CBJ27433.1"/>
    <property type="molecule type" value="Genomic_DNA"/>
</dbReference>
<dbReference type="OrthoDB" id="66982at2759"/>
<feature type="region of interest" description="Disordered" evidence="1">
    <location>
        <begin position="400"/>
        <end position="469"/>
    </location>
</feature>
<protein>
    <submittedName>
        <fullName evidence="3">Uncharacterized protein</fullName>
    </submittedName>
</protein>
<gene>
    <name evidence="3" type="ORF">Esi_0071_0035</name>
</gene>
<evidence type="ECO:0000256" key="2">
    <source>
        <dbReference type="SAM" id="Phobius"/>
    </source>
</evidence>
<accession>D7G624</accession>
<evidence type="ECO:0000313" key="3">
    <source>
        <dbReference type="EMBL" id="CBJ27433.1"/>
    </source>
</evidence>
<feature type="transmembrane region" description="Helical" evidence="2">
    <location>
        <begin position="12"/>
        <end position="31"/>
    </location>
</feature>
<dbReference type="AlphaFoldDB" id="D7G624"/>
<dbReference type="Proteomes" id="UP000002630">
    <property type="component" value="Unassembled WGS sequence"/>
</dbReference>
<keyword evidence="2" id="KW-0812">Transmembrane</keyword>
<feature type="compositionally biased region" description="Basic and acidic residues" evidence="1">
    <location>
        <begin position="305"/>
        <end position="324"/>
    </location>
</feature>
<keyword evidence="2" id="KW-0472">Membrane</keyword>
<feature type="compositionally biased region" description="Low complexity" evidence="1">
    <location>
        <begin position="400"/>
        <end position="414"/>
    </location>
</feature>
<feature type="compositionally biased region" description="Polar residues" evidence="1">
    <location>
        <begin position="426"/>
        <end position="437"/>
    </location>
</feature>
<dbReference type="InParanoid" id="D7G624"/>
<feature type="compositionally biased region" description="Basic and acidic residues" evidence="1">
    <location>
        <begin position="446"/>
        <end position="469"/>
    </location>
</feature>
<name>D7G624_ECTSI</name>
<evidence type="ECO:0000256" key="1">
    <source>
        <dbReference type="SAM" id="MobiDB-lite"/>
    </source>
</evidence>
<proteinExistence type="predicted"/>
<feature type="region of interest" description="Disordered" evidence="1">
    <location>
        <begin position="107"/>
        <end position="149"/>
    </location>
</feature>
<feature type="compositionally biased region" description="Low complexity" evidence="1">
    <location>
        <begin position="107"/>
        <end position="133"/>
    </location>
</feature>
<keyword evidence="2" id="KW-1133">Transmembrane helix</keyword>
<keyword evidence="4" id="KW-1185">Reference proteome</keyword>
<feature type="compositionally biased region" description="Acidic residues" evidence="1">
    <location>
        <begin position="325"/>
        <end position="344"/>
    </location>
</feature>
<evidence type="ECO:0000313" key="4">
    <source>
        <dbReference type="Proteomes" id="UP000002630"/>
    </source>
</evidence>
<reference evidence="3 4" key="1">
    <citation type="journal article" date="2010" name="Nature">
        <title>The Ectocarpus genome and the independent evolution of multicellularity in brown algae.</title>
        <authorList>
            <person name="Cock J.M."/>
            <person name="Sterck L."/>
            <person name="Rouze P."/>
            <person name="Scornet D."/>
            <person name="Allen A.E."/>
            <person name="Amoutzias G."/>
            <person name="Anthouard V."/>
            <person name="Artiguenave F."/>
            <person name="Aury J.M."/>
            <person name="Badger J.H."/>
            <person name="Beszteri B."/>
            <person name="Billiau K."/>
            <person name="Bonnet E."/>
            <person name="Bothwell J.H."/>
            <person name="Bowler C."/>
            <person name="Boyen C."/>
            <person name="Brownlee C."/>
            <person name="Carrano C.J."/>
            <person name="Charrier B."/>
            <person name="Cho G.Y."/>
            <person name="Coelho S.M."/>
            <person name="Collen J."/>
            <person name="Corre E."/>
            <person name="Da Silva C."/>
            <person name="Delage L."/>
            <person name="Delaroque N."/>
            <person name="Dittami S.M."/>
            <person name="Doulbeau S."/>
            <person name="Elias M."/>
            <person name="Farnham G."/>
            <person name="Gachon C.M."/>
            <person name="Gschloessl B."/>
            <person name="Heesch S."/>
            <person name="Jabbari K."/>
            <person name="Jubin C."/>
            <person name="Kawai H."/>
            <person name="Kimura K."/>
            <person name="Kloareg B."/>
            <person name="Kupper F.C."/>
            <person name="Lang D."/>
            <person name="Le Bail A."/>
            <person name="Leblanc C."/>
            <person name="Lerouge P."/>
            <person name="Lohr M."/>
            <person name="Lopez P.J."/>
            <person name="Martens C."/>
            <person name="Maumus F."/>
            <person name="Michel G."/>
            <person name="Miranda-Saavedra D."/>
            <person name="Morales J."/>
            <person name="Moreau H."/>
            <person name="Motomura T."/>
            <person name="Nagasato C."/>
            <person name="Napoli C.A."/>
            <person name="Nelson D.R."/>
            <person name="Nyvall-Collen P."/>
            <person name="Peters A.F."/>
            <person name="Pommier C."/>
            <person name="Potin P."/>
            <person name="Poulain J."/>
            <person name="Quesneville H."/>
            <person name="Read B."/>
            <person name="Rensing S.A."/>
            <person name="Ritter A."/>
            <person name="Rousvoal S."/>
            <person name="Samanta M."/>
            <person name="Samson G."/>
            <person name="Schroeder D.C."/>
            <person name="Segurens B."/>
            <person name="Strittmatter M."/>
            <person name="Tonon T."/>
            <person name="Tregear J.W."/>
            <person name="Valentin K."/>
            <person name="von Dassow P."/>
            <person name="Yamagishi T."/>
            <person name="Van de Peer Y."/>
            <person name="Wincker P."/>
        </authorList>
    </citation>
    <scope>NUCLEOTIDE SEQUENCE [LARGE SCALE GENOMIC DNA]</scope>
    <source>
        <strain evidence="4">Ec32 / CCAP1310/4</strain>
    </source>
</reference>
<organism evidence="3 4">
    <name type="scientific">Ectocarpus siliculosus</name>
    <name type="common">Brown alga</name>
    <name type="synonym">Conferva siliculosa</name>
    <dbReference type="NCBI Taxonomy" id="2880"/>
    <lineage>
        <taxon>Eukaryota</taxon>
        <taxon>Sar</taxon>
        <taxon>Stramenopiles</taxon>
        <taxon>Ochrophyta</taxon>
        <taxon>PX clade</taxon>
        <taxon>Phaeophyceae</taxon>
        <taxon>Ectocarpales</taxon>
        <taxon>Ectocarpaceae</taxon>
        <taxon>Ectocarpus</taxon>
    </lineage>
</organism>